<dbReference type="InterPro" id="IPR003918">
    <property type="entry name" value="NADH_UbQ_OxRdtase"/>
</dbReference>
<feature type="transmembrane region" description="Helical" evidence="8">
    <location>
        <begin position="282"/>
        <end position="307"/>
    </location>
</feature>
<evidence type="ECO:0000256" key="2">
    <source>
        <dbReference type="ARBA" id="ARBA00009025"/>
    </source>
</evidence>
<dbReference type="GO" id="GO:0008137">
    <property type="term" value="F:NADH dehydrogenase (ubiquinone) activity"/>
    <property type="evidence" value="ECO:0007669"/>
    <property type="project" value="InterPro"/>
</dbReference>
<comment type="similarity">
    <text evidence="2">Belongs to the complex I subunit 4 family.</text>
</comment>
<dbReference type="Pfam" id="PF00361">
    <property type="entry name" value="Proton_antipo_M"/>
    <property type="match status" value="1"/>
</dbReference>
<evidence type="ECO:0000313" key="11">
    <source>
        <dbReference type="Proteomes" id="UP000530928"/>
    </source>
</evidence>
<keyword evidence="11" id="KW-1185">Reference proteome</keyword>
<feature type="compositionally biased region" description="Basic and acidic residues" evidence="7">
    <location>
        <begin position="536"/>
        <end position="556"/>
    </location>
</feature>
<feature type="transmembrane region" description="Helical" evidence="8">
    <location>
        <begin position="32"/>
        <end position="52"/>
    </location>
</feature>
<evidence type="ECO:0000313" key="10">
    <source>
        <dbReference type="EMBL" id="MBA2897337.1"/>
    </source>
</evidence>
<feature type="transmembrane region" description="Helical" evidence="8">
    <location>
        <begin position="177"/>
        <end position="197"/>
    </location>
</feature>
<name>A0A7W0HVR7_9ACTN</name>
<evidence type="ECO:0000256" key="6">
    <source>
        <dbReference type="RuleBase" id="RU000320"/>
    </source>
</evidence>
<dbReference type="InterPro" id="IPR001750">
    <property type="entry name" value="ND/Mrp_TM"/>
</dbReference>
<evidence type="ECO:0000256" key="8">
    <source>
        <dbReference type="SAM" id="Phobius"/>
    </source>
</evidence>
<feature type="domain" description="NADH:quinone oxidoreductase/Mrp antiporter transmembrane" evidence="9">
    <location>
        <begin position="141"/>
        <end position="417"/>
    </location>
</feature>
<evidence type="ECO:0000256" key="4">
    <source>
        <dbReference type="ARBA" id="ARBA00022989"/>
    </source>
</evidence>
<dbReference type="GO" id="GO:0012505">
    <property type="term" value="C:endomembrane system"/>
    <property type="evidence" value="ECO:0007669"/>
    <property type="project" value="UniProtKB-SubCell"/>
</dbReference>
<evidence type="ECO:0000256" key="7">
    <source>
        <dbReference type="SAM" id="MobiDB-lite"/>
    </source>
</evidence>
<feature type="transmembrane region" description="Helical" evidence="8">
    <location>
        <begin position="217"/>
        <end position="233"/>
    </location>
</feature>
<keyword evidence="4 8" id="KW-1133">Transmembrane helix</keyword>
<evidence type="ECO:0000259" key="9">
    <source>
        <dbReference type="Pfam" id="PF00361"/>
    </source>
</evidence>
<dbReference type="GO" id="GO:0015990">
    <property type="term" value="P:electron transport coupled proton transport"/>
    <property type="evidence" value="ECO:0007669"/>
    <property type="project" value="TreeGrafter"/>
</dbReference>
<dbReference type="GO" id="GO:0003954">
    <property type="term" value="F:NADH dehydrogenase activity"/>
    <property type="evidence" value="ECO:0007669"/>
    <property type="project" value="TreeGrafter"/>
</dbReference>
<evidence type="ECO:0000256" key="3">
    <source>
        <dbReference type="ARBA" id="ARBA00022692"/>
    </source>
</evidence>
<keyword evidence="5 8" id="KW-0472">Membrane</keyword>
<feature type="transmembrane region" description="Helical" evidence="8">
    <location>
        <begin position="381"/>
        <end position="406"/>
    </location>
</feature>
<evidence type="ECO:0000256" key="1">
    <source>
        <dbReference type="ARBA" id="ARBA00004127"/>
    </source>
</evidence>
<comment type="subcellular location">
    <subcellularLocation>
        <location evidence="1">Endomembrane system</location>
        <topology evidence="1">Multi-pass membrane protein</topology>
    </subcellularLocation>
    <subcellularLocation>
        <location evidence="6">Membrane</location>
        <topology evidence="6">Multi-pass membrane protein</topology>
    </subcellularLocation>
</comment>
<dbReference type="AlphaFoldDB" id="A0A7W0HVR7"/>
<feature type="transmembrane region" description="Helical" evidence="8">
    <location>
        <begin position="340"/>
        <end position="360"/>
    </location>
</feature>
<accession>A0A7W0HVR7</accession>
<dbReference type="PANTHER" id="PTHR43507">
    <property type="entry name" value="NADH-UBIQUINONE OXIDOREDUCTASE CHAIN 4"/>
    <property type="match status" value="1"/>
</dbReference>
<proteinExistence type="inferred from homology"/>
<feature type="transmembrane region" description="Helical" evidence="8">
    <location>
        <begin position="426"/>
        <end position="449"/>
    </location>
</feature>
<reference evidence="10 11" key="1">
    <citation type="submission" date="2020-07" db="EMBL/GenBank/DDBJ databases">
        <title>Genomic Encyclopedia of Type Strains, Phase IV (KMG-IV): sequencing the most valuable type-strain genomes for metagenomic binning, comparative biology and taxonomic classification.</title>
        <authorList>
            <person name="Goeker M."/>
        </authorList>
    </citation>
    <scope>NUCLEOTIDE SEQUENCE [LARGE SCALE GENOMIC DNA]</scope>
    <source>
        <strain evidence="10 11">DSM 45533</strain>
    </source>
</reference>
<dbReference type="InterPro" id="IPR010227">
    <property type="entry name" value="NADH_Q_OxRdtase_chainM/4"/>
</dbReference>
<keyword evidence="3 6" id="KW-0812">Transmembrane</keyword>
<feature type="transmembrane region" description="Helical" evidence="8">
    <location>
        <begin position="147"/>
        <end position="165"/>
    </location>
</feature>
<organism evidence="10 11">
    <name type="scientific">Nonomuraea soli</name>
    <dbReference type="NCBI Taxonomy" id="1032476"/>
    <lineage>
        <taxon>Bacteria</taxon>
        <taxon>Bacillati</taxon>
        <taxon>Actinomycetota</taxon>
        <taxon>Actinomycetes</taxon>
        <taxon>Streptosporangiales</taxon>
        <taxon>Streptosporangiaceae</taxon>
        <taxon>Nonomuraea</taxon>
    </lineage>
</organism>
<dbReference type="EMBL" id="JACDUR010000011">
    <property type="protein sequence ID" value="MBA2897337.1"/>
    <property type="molecule type" value="Genomic_DNA"/>
</dbReference>
<dbReference type="PANTHER" id="PTHR43507:SF1">
    <property type="entry name" value="NADH-UBIQUINONE OXIDOREDUCTASE CHAIN 4"/>
    <property type="match status" value="1"/>
</dbReference>
<dbReference type="Proteomes" id="UP000530928">
    <property type="component" value="Unassembled WGS sequence"/>
</dbReference>
<dbReference type="NCBIfam" id="TIGR01972">
    <property type="entry name" value="NDH_I_M"/>
    <property type="match status" value="1"/>
</dbReference>
<sequence>MSWLPVALVAVPLLGALALLSPATSRRGLLRVYGLVVTGATLVLAVILAVSFDYANAATPQFVIDREWAPGLALHFHLGVDGISLPLVVLTALLTFLCFLYLCWGDARQPGQLLRPEPGRPRALIFTLLVLEVGMIGTFLALDLLLFFVFFEIVLIPMYFVIAVWGGADRRAAALKFILYTLLGSVVLLLGLLLIWAQAGTLDMVALAQAQGGGMARGIQVLAFVAVGVGFAVKTPMWPLHTWLPDAHTEAPTVGSVLLAGVLLKMGTYGIARIAIPILPEGAAAVAPWLGALGVVGIIYGALACLAQRDLKRLIAYSSIGHMGFVLLGLATLTPAGMNAALFANIAHGLITGLLFFVAGGIKSRYGTADMTQLGGGMLAVLPHLGAVLSFACFASLGLPGLAGFWGEMLALFSAFEPAAGLPRPLFVAFMVIGGLGALLTAAYFLVMLSRVTHGLPGRRSEAALVGGGAGHGPVAVAAGGAVGTGEVTASADPSGAVAGSVDYSGEVAGSADYSGVVAGPAGTPLPVAPAVRHEEFPDERPIDSVEHSWEEDRSEWGYSDDWLEGESAEEAPEPDEPAVPAMPDLRPYELVAWTPLIVLTILFGLWPKLLFSVTTPAVQALLGVGS</sequence>
<protein>
    <submittedName>
        <fullName evidence="10">NADH-quinone oxidoreductase subunit M</fullName>
    </submittedName>
</protein>
<dbReference type="GO" id="GO:0042773">
    <property type="term" value="P:ATP synthesis coupled electron transport"/>
    <property type="evidence" value="ECO:0007669"/>
    <property type="project" value="InterPro"/>
</dbReference>
<feature type="transmembrane region" description="Helical" evidence="8">
    <location>
        <begin position="254"/>
        <end position="276"/>
    </location>
</feature>
<dbReference type="RefSeq" id="WP_246380244.1">
    <property type="nucleotide sequence ID" value="NZ_BAABAM010000013.1"/>
</dbReference>
<feature type="transmembrane region" description="Helical" evidence="8">
    <location>
        <begin position="6"/>
        <end position="25"/>
    </location>
</feature>
<feature type="transmembrane region" description="Helical" evidence="8">
    <location>
        <begin position="83"/>
        <end position="102"/>
    </location>
</feature>
<gene>
    <name evidence="10" type="ORF">HNR30_008735</name>
</gene>
<evidence type="ECO:0000256" key="5">
    <source>
        <dbReference type="ARBA" id="ARBA00023136"/>
    </source>
</evidence>
<feature type="region of interest" description="Disordered" evidence="7">
    <location>
        <begin position="536"/>
        <end position="557"/>
    </location>
</feature>
<comment type="caution">
    <text evidence="10">The sequence shown here is derived from an EMBL/GenBank/DDBJ whole genome shotgun (WGS) entry which is preliminary data.</text>
</comment>
<feature type="transmembrane region" description="Helical" evidence="8">
    <location>
        <begin position="591"/>
        <end position="607"/>
    </location>
</feature>
<feature type="transmembrane region" description="Helical" evidence="8">
    <location>
        <begin position="123"/>
        <end position="141"/>
    </location>
</feature>
<feature type="transmembrane region" description="Helical" evidence="8">
    <location>
        <begin position="314"/>
        <end position="334"/>
    </location>
</feature>
<dbReference type="GO" id="GO:0048039">
    <property type="term" value="F:ubiquinone binding"/>
    <property type="evidence" value="ECO:0007669"/>
    <property type="project" value="TreeGrafter"/>
</dbReference>
<dbReference type="GO" id="GO:0016020">
    <property type="term" value="C:membrane"/>
    <property type="evidence" value="ECO:0007669"/>
    <property type="project" value="UniProtKB-SubCell"/>
</dbReference>
<dbReference type="PRINTS" id="PR01437">
    <property type="entry name" value="NUOXDRDTASE4"/>
</dbReference>